<dbReference type="EMBL" id="JAMYWD010000012">
    <property type="protein sequence ID" value="KAJ4954040.1"/>
    <property type="molecule type" value="Genomic_DNA"/>
</dbReference>
<evidence type="ECO:0000256" key="2">
    <source>
        <dbReference type="ARBA" id="ARBA00023015"/>
    </source>
</evidence>
<dbReference type="Gene3D" id="2.40.330.10">
    <property type="entry name" value="DNA-binding pseudobarrel domain"/>
    <property type="match status" value="2"/>
</dbReference>
<dbReference type="PROSITE" id="PS50863">
    <property type="entry name" value="B3"/>
    <property type="match status" value="2"/>
</dbReference>
<dbReference type="InterPro" id="IPR015300">
    <property type="entry name" value="DNA-bd_pseudobarrel_sf"/>
</dbReference>
<proteinExistence type="predicted"/>
<dbReference type="PANTHER" id="PTHR31920">
    <property type="entry name" value="B3 DOMAIN-CONTAINING"/>
    <property type="match status" value="1"/>
</dbReference>
<keyword evidence="5" id="KW-0539">Nucleus</keyword>
<evidence type="ECO:0000256" key="5">
    <source>
        <dbReference type="ARBA" id="ARBA00023242"/>
    </source>
</evidence>
<gene>
    <name evidence="8" type="ORF">NE237_030872</name>
</gene>
<dbReference type="AlphaFoldDB" id="A0A9Q0GX02"/>
<dbReference type="Pfam" id="PF02362">
    <property type="entry name" value="B3"/>
    <property type="match status" value="2"/>
</dbReference>
<sequence length="407" mass="46460">MVKEVRKKIPRDKRPSFFKIMFPDVQNRPLRIPPEFVKNISENGSAEAILKDPLSRRWRIKLSKSRDGMYFQDGWQEFVSTHSLGDSEFLLFRYDGNMKFRVLIFDKSGCEKDYGFCTGKCEASKRTNCNPGQTFPSPKPDKLNKVKENAEPSIHEIESENLCPISRRQTEAEKGKTKVEKPTETFTSKFPYFSQLLNQECEKDYVFSTGKSEASSFSNGAKNQNKQSRIPISSAAAAADLSPSRMMNCNPGQTFPSPKPDKLNKVKENAEPSIHEMESENLSPISRRQTEAEKGKTKVEKPTETFTPKFPYFSQLLSQGNVTKVFLLEIPRCFAMKHFPRCGAEITFLNPEGKSWKVKSLYRKRTQIFSGGWRAFVLDNKLTEGDICKFELVGKATMQVHISQKAH</sequence>
<comment type="caution">
    <text evidence="8">The sequence shown here is derived from an EMBL/GenBank/DDBJ whole genome shotgun (WGS) entry which is preliminary data.</text>
</comment>
<dbReference type="SUPFAM" id="SSF101936">
    <property type="entry name" value="DNA-binding pseudobarrel domain"/>
    <property type="match status" value="2"/>
</dbReference>
<dbReference type="Proteomes" id="UP001141806">
    <property type="component" value="Unassembled WGS sequence"/>
</dbReference>
<dbReference type="GO" id="GO:0005634">
    <property type="term" value="C:nucleus"/>
    <property type="evidence" value="ECO:0007669"/>
    <property type="project" value="UniProtKB-SubCell"/>
</dbReference>
<accession>A0A9Q0GX02</accession>
<evidence type="ECO:0000256" key="6">
    <source>
        <dbReference type="SAM" id="MobiDB-lite"/>
    </source>
</evidence>
<feature type="compositionally biased region" description="Basic and acidic residues" evidence="6">
    <location>
        <begin position="259"/>
        <end position="278"/>
    </location>
</feature>
<feature type="region of interest" description="Disordered" evidence="6">
    <location>
        <begin position="243"/>
        <end position="301"/>
    </location>
</feature>
<keyword evidence="2" id="KW-0805">Transcription regulation</keyword>
<evidence type="ECO:0000256" key="1">
    <source>
        <dbReference type="ARBA" id="ARBA00004123"/>
    </source>
</evidence>
<name>A0A9Q0GX02_9MAGN</name>
<keyword evidence="3" id="KW-0238">DNA-binding</keyword>
<feature type="compositionally biased region" description="Polar residues" evidence="6">
    <location>
        <begin position="212"/>
        <end position="227"/>
    </location>
</feature>
<evidence type="ECO:0000256" key="3">
    <source>
        <dbReference type="ARBA" id="ARBA00023125"/>
    </source>
</evidence>
<dbReference type="GO" id="GO:0003677">
    <property type="term" value="F:DNA binding"/>
    <property type="evidence" value="ECO:0007669"/>
    <property type="project" value="UniProtKB-KW"/>
</dbReference>
<evidence type="ECO:0000313" key="8">
    <source>
        <dbReference type="EMBL" id="KAJ4954040.1"/>
    </source>
</evidence>
<dbReference type="CDD" id="cd10017">
    <property type="entry name" value="B3_DNA"/>
    <property type="match status" value="2"/>
</dbReference>
<feature type="domain" description="TF-B3" evidence="7">
    <location>
        <begin position="30"/>
        <end position="108"/>
    </location>
</feature>
<organism evidence="8 9">
    <name type="scientific">Protea cynaroides</name>
    <dbReference type="NCBI Taxonomy" id="273540"/>
    <lineage>
        <taxon>Eukaryota</taxon>
        <taxon>Viridiplantae</taxon>
        <taxon>Streptophyta</taxon>
        <taxon>Embryophyta</taxon>
        <taxon>Tracheophyta</taxon>
        <taxon>Spermatophyta</taxon>
        <taxon>Magnoliopsida</taxon>
        <taxon>Proteales</taxon>
        <taxon>Proteaceae</taxon>
        <taxon>Protea</taxon>
    </lineage>
</organism>
<feature type="domain" description="TF-B3" evidence="7">
    <location>
        <begin position="313"/>
        <end position="406"/>
    </location>
</feature>
<evidence type="ECO:0000259" key="7">
    <source>
        <dbReference type="PROSITE" id="PS50863"/>
    </source>
</evidence>
<dbReference type="InterPro" id="IPR003340">
    <property type="entry name" value="B3_DNA-bd"/>
</dbReference>
<evidence type="ECO:0000256" key="4">
    <source>
        <dbReference type="ARBA" id="ARBA00023163"/>
    </source>
</evidence>
<comment type="subcellular location">
    <subcellularLocation>
        <location evidence="1">Nucleus</location>
    </subcellularLocation>
</comment>
<keyword evidence="4" id="KW-0804">Transcription</keyword>
<protein>
    <recommendedName>
        <fullName evidence="7">TF-B3 domain-containing protein</fullName>
    </recommendedName>
</protein>
<evidence type="ECO:0000313" key="9">
    <source>
        <dbReference type="Proteomes" id="UP001141806"/>
    </source>
</evidence>
<feature type="region of interest" description="Disordered" evidence="6">
    <location>
        <begin position="212"/>
        <end position="231"/>
    </location>
</feature>
<dbReference type="OrthoDB" id="590488at2759"/>
<reference evidence="8" key="1">
    <citation type="journal article" date="2023" name="Plant J.">
        <title>The genome of the king protea, Protea cynaroides.</title>
        <authorList>
            <person name="Chang J."/>
            <person name="Duong T.A."/>
            <person name="Schoeman C."/>
            <person name="Ma X."/>
            <person name="Roodt D."/>
            <person name="Barker N."/>
            <person name="Li Z."/>
            <person name="Van de Peer Y."/>
            <person name="Mizrachi E."/>
        </authorList>
    </citation>
    <scope>NUCLEOTIDE SEQUENCE</scope>
    <source>
        <tissue evidence="8">Young leaves</tissue>
    </source>
</reference>
<dbReference type="PANTHER" id="PTHR31920:SF122">
    <property type="entry name" value="B3 DOMAIN-CONTAINING PROTEIN REM23"/>
    <property type="match status" value="1"/>
</dbReference>
<keyword evidence="9" id="KW-1185">Reference proteome</keyword>
<dbReference type="SMART" id="SM01019">
    <property type="entry name" value="B3"/>
    <property type="match status" value="2"/>
</dbReference>
<dbReference type="InterPro" id="IPR050655">
    <property type="entry name" value="Plant_B3_domain"/>
</dbReference>
<feature type="compositionally biased region" description="Basic and acidic residues" evidence="6">
    <location>
        <begin position="288"/>
        <end position="301"/>
    </location>
</feature>